<evidence type="ECO:0000256" key="10">
    <source>
        <dbReference type="ARBA" id="ARBA00023237"/>
    </source>
</evidence>
<dbReference type="InterPro" id="IPR023997">
    <property type="entry name" value="TonB-dep_OMP_SusC/RagA_CS"/>
</dbReference>
<evidence type="ECO:0000256" key="9">
    <source>
        <dbReference type="ARBA" id="ARBA00023136"/>
    </source>
</evidence>
<evidence type="ECO:0000313" key="17">
    <source>
        <dbReference type="EMBL" id="SHM60438.1"/>
    </source>
</evidence>
<sequence length="1035" mass="112030">MKRCMYLTSYSFYLLILLICCSSNTFAQQAAIKGTVHDAAAKSPLPGVTINVKGSTSGTTTDANGNFSINAAADAVLIFSFMGYDKQEIPVAGKTTMNVALQQTTAHLGEVVVTALGIERKTRSLGYATQQIKGADLSMVKDPNGNIMNSLSGKVAGIVTTPAATGPGSAVRVVLRGNRSLTGNNNALVVVDGVPIDNTMSTEAGGGGSVNTIATQSKSTGSSYSGSDGASSINPQDIESINVLKGPAAAALYGSRAANGALIITTKSGKAGKMTVNYNGGIALEQPNLLMKFQNTYGRGNGGTYSPAAAESWGAPRITYPDNVRDFYNNGTSITNSVDISGGSDKLRGYASYTNNSNTGIIEGNALLRHTLNLRLNAQITSRLSADVKVTYLDQKIKNKPRLGDNGVANEALIMPRDMSSDSLRIYERYDKTGKPIPVYWTNSSIYVNPYWDVNRTSLNEQRSRVTILGTAKYKLTDWLNLQGRYSLDRYDDNIDGSYYEGTLAMTVAPGGRYLEGNISAWERNIDLLLSGTNKMGSDFGVSYNLGAALNDRRGKNKQTIANGLVVPNRFHLNFAATPQLAVLDAERQIQSVYGSASFDFRQYLYLDVSARNDWSSTLPAPHSYFYPSVALSAIITDMAKLPSWISYGKVRATYSQVGNDADPYLLLQAYSYTQGTGNGFISRDNLKYIPDLKPEQTKAYELGLDWKFLNDRIGIDLSLYKTNTINQLIFVGVPQATGFNQQYVNIGNIENRGIEIVLNGNPVAGKNFNWNTTINFARNKNKVISLTDDIQETSLSASNVLGSLLIRPGGSYGDIYDKVWATDEKTGQHIVNSAGLPVMTTGLQKIGNFNPDFTLGWGNRFSYKQFDLNLLIDGRVGGVLVSGTDAFLAYYGIGDYTAQFRDGGLVLPGVHEDGTANTTAINAEKLWTNVSQSGRNGYAQFFAYSATNFRLRELALSYNFPLQNSVLKQARVSLTGRNLFFLYRGKSILDIPGMGKRKLPVDPESAIGTSNYQGIESGLLPATRSFGVNVSLSF</sequence>
<dbReference type="PROSITE" id="PS52016">
    <property type="entry name" value="TONB_DEPENDENT_REC_3"/>
    <property type="match status" value="1"/>
</dbReference>
<dbReference type="Pfam" id="PF13715">
    <property type="entry name" value="CarbopepD_reg_2"/>
    <property type="match status" value="1"/>
</dbReference>
<dbReference type="NCBIfam" id="TIGR04056">
    <property type="entry name" value="OMP_RagA_SusC"/>
    <property type="match status" value="1"/>
</dbReference>
<evidence type="ECO:0000256" key="1">
    <source>
        <dbReference type="ARBA" id="ARBA00004571"/>
    </source>
</evidence>
<feature type="signal peptide" evidence="14">
    <location>
        <begin position="1"/>
        <end position="27"/>
    </location>
</feature>
<feature type="domain" description="TonB-dependent receptor plug" evidence="16">
    <location>
        <begin position="123"/>
        <end position="261"/>
    </location>
</feature>
<dbReference type="InterPro" id="IPR023996">
    <property type="entry name" value="TonB-dep_OMP_SusC/RagA"/>
</dbReference>
<feature type="region of interest" description="Disordered" evidence="13">
    <location>
        <begin position="206"/>
        <end position="231"/>
    </location>
</feature>
<dbReference type="SUPFAM" id="SSF56935">
    <property type="entry name" value="Porins"/>
    <property type="match status" value="1"/>
</dbReference>
<feature type="domain" description="TonB-dependent receptor-like beta-barrel" evidence="15">
    <location>
        <begin position="438"/>
        <end position="797"/>
    </location>
</feature>
<dbReference type="InterPro" id="IPR036942">
    <property type="entry name" value="Beta-barrel_TonB_sf"/>
</dbReference>
<evidence type="ECO:0000256" key="3">
    <source>
        <dbReference type="ARBA" id="ARBA00022452"/>
    </source>
</evidence>
<evidence type="ECO:0000256" key="6">
    <source>
        <dbReference type="ARBA" id="ARBA00023004"/>
    </source>
</evidence>
<keyword evidence="7" id="KW-0406">Ion transport</keyword>
<keyword evidence="3 11" id="KW-1134">Transmembrane beta strand</keyword>
<dbReference type="PANTHER" id="PTHR32552">
    <property type="entry name" value="FERRICHROME IRON RECEPTOR-RELATED"/>
    <property type="match status" value="1"/>
</dbReference>
<dbReference type="InterPro" id="IPR039426">
    <property type="entry name" value="TonB-dep_rcpt-like"/>
</dbReference>
<dbReference type="InterPro" id="IPR012910">
    <property type="entry name" value="Plug_dom"/>
</dbReference>
<dbReference type="OrthoDB" id="9768177at2"/>
<dbReference type="Proteomes" id="UP000184420">
    <property type="component" value="Unassembled WGS sequence"/>
</dbReference>
<proteinExistence type="inferred from homology"/>
<keyword evidence="10 11" id="KW-0998">Cell outer membrane</keyword>
<reference evidence="17 18" key="1">
    <citation type="submission" date="2016-11" db="EMBL/GenBank/DDBJ databases">
        <authorList>
            <person name="Jaros S."/>
            <person name="Januszkiewicz K."/>
            <person name="Wedrychowicz H."/>
        </authorList>
    </citation>
    <scope>NUCLEOTIDE SEQUENCE [LARGE SCALE GENOMIC DNA]</scope>
    <source>
        <strain evidence="17 18">DSM 27406</strain>
    </source>
</reference>
<dbReference type="GO" id="GO:0006826">
    <property type="term" value="P:iron ion transport"/>
    <property type="evidence" value="ECO:0007669"/>
    <property type="project" value="UniProtKB-KW"/>
</dbReference>
<keyword evidence="6" id="KW-0408">Iron</keyword>
<accession>A0A1M7K594</accession>
<dbReference type="Gene3D" id="2.170.130.10">
    <property type="entry name" value="TonB-dependent receptor, plug domain"/>
    <property type="match status" value="1"/>
</dbReference>
<keyword evidence="18" id="KW-1185">Reference proteome</keyword>
<comment type="subcellular location">
    <subcellularLocation>
        <location evidence="1 11">Cell outer membrane</location>
        <topology evidence="1 11">Multi-pass membrane protein</topology>
    </subcellularLocation>
</comment>
<protein>
    <submittedName>
        <fullName evidence="17">TonB-linked outer membrane protein, SusC/RagA family</fullName>
    </submittedName>
</protein>
<dbReference type="EMBL" id="FRBL01000009">
    <property type="protein sequence ID" value="SHM60438.1"/>
    <property type="molecule type" value="Genomic_DNA"/>
</dbReference>
<feature type="compositionally biased region" description="Low complexity" evidence="13">
    <location>
        <begin position="217"/>
        <end position="231"/>
    </location>
</feature>
<dbReference type="RefSeq" id="WP_073085621.1">
    <property type="nucleotide sequence ID" value="NZ_FRBL01000009.1"/>
</dbReference>
<keyword evidence="4" id="KW-0410">Iron transport</keyword>
<dbReference type="NCBIfam" id="TIGR04057">
    <property type="entry name" value="SusC_RagA_signa"/>
    <property type="match status" value="1"/>
</dbReference>
<keyword evidence="5 11" id="KW-0812">Transmembrane</keyword>
<evidence type="ECO:0000259" key="16">
    <source>
        <dbReference type="Pfam" id="PF07715"/>
    </source>
</evidence>
<feature type="chain" id="PRO_5012252319" evidence="14">
    <location>
        <begin position="28"/>
        <end position="1035"/>
    </location>
</feature>
<dbReference type="Gene3D" id="2.40.170.20">
    <property type="entry name" value="TonB-dependent receptor, beta-barrel domain"/>
    <property type="match status" value="1"/>
</dbReference>
<comment type="similarity">
    <text evidence="11 12">Belongs to the TonB-dependent receptor family.</text>
</comment>
<evidence type="ECO:0000256" key="13">
    <source>
        <dbReference type="SAM" id="MobiDB-lite"/>
    </source>
</evidence>
<evidence type="ECO:0000259" key="15">
    <source>
        <dbReference type="Pfam" id="PF00593"/>
    </source>
</evidence>
<evidence type="ECO:0000256" key="8">
    <source>
        <dbReference type="ARBA" id="ARBA00023077"/>
    </source>
</evidence>
<dbReference type="InterPro" id="IPR000531">
    <property type="entry name" value="Beta-barrel_TonB"/>
</dbReference>
<evidence type="ECO:0000256" key="14">
    <source>
        <dbReference type="SAM" id="SignalP"/>
    </source>
</evidence>
<dbReference type="AlphaFoldDB" id="A0A1M7K594"/>
<keyword evidence="2 11" id="KW-0813">Transport</keyword>
<keyword evidence="9 11" id="KW-0472">Membrane</keyword>
<name>A0A1M7K594_9BACT</name>
<evidence type="ECO:0000256" key="4">
    <source>
        <dbReference type="ARBA" id="ARBA00022496"/>
    </source>
</evidence>
<evidence type="ECO:0000256" key="11">
    <source>
        <dbReference type="PROSITE-ProRule" id="PRU01360"/>
    </source>
</evidence>
<dbReference type="Gene3D" id="2.60.40.1120">
    <property type="entry name" value="Carboxypeptidase-like, regulatory domain"/>
    <property type="match status" value="1"/>
</dbReference>
<evidence type="ECO:0000256" key="7">
    <source>
        <dbReference type="ARBA" id="ARBA00023065"/>
    </source>
</evidence>
<evidence type="ECO:0000256" key="5">
    <source>
        <dbReference type="ARBA" id="ARBA00022692"/>
    </source>
</evidence>
<keyword evidence="8 12" id="KW-0798">TonB box</keyword>
<dbReference type="Pfam" id="PF00593">
    <property type="entry name" value="TonB_dep_Rec_b-barrel"/>
    <property type="match status" value="1"/>
</dbReference>
<dbReference type="STRING" id="1419482.SAMN05444266_109160"/>
<evidence type="ECO:0000256" key="2">
    <source>
        <dbReference type="ARBA" id="ARBA00022448"/>
    </source>
</evidence>
<keyword evidence="14" id="KW-0732">Signal</keyword>
<evidence type="ECO:0000313" key="18">
    <source>
        <dbReference type="Proteomes" id="UP000184420"/>
    </source>
</evidence>
<dbReference type="InterPro" id="IPR008969">
    <property type="entry name" value="CarboxyPept-like_regulatory"/>
</dbReference>
<dbReference type="SUPFAM" id="SSF49464">
    <property type="entry name" value="Carboxypeptidase regulatory domain-like"/>
    <property type="match status" value="1"/>
</dbReference>
<evidence type="ECO:0000256" key="12">
    <source>
        <dbReference type="RuleBase" id="RU003357"/>
    </source>
</evidence>
<organism evidence="17 18">
    <name type="scientific">Chitinophaga jiangningensis</name>
    <dbReference type="NCBI Taxonomy" id="1419482"/>
    <lineage>
        <taxon>Bacteria</taxon>
        <taxon>Pseudomonadati</taxon>
        <taxon>Bacteroidota</taxon>
        <taxon>Chitinophagia</taxon>
        <taxon>Chitinophagales</taxon>
        <taxon>Chitinophagaceae</taxon>
        <taxon>Chitinophaga</taxon>
    </lineage>
</organism>
<dbReference type="PANTHER" id="PTHR32552:SF81">
    <property type="entry name" value="TONB-DEPENDENT OUTER MEMBRANE RECEPTOR"/>
    <property type="match status" value="1"/>
</dbReference>
<dbReference type="Pfam" id="PF07715">
    <property type="entry name" value="Plug"/>
    <property type="match status" value="1"/>
</dbReference>
<gene>
    <name evidence="17" type="ORF">SAMN05444266_109160</name>
</gene>
<dbReference type="InterPro" id="IPR037066">
    <property type="entry name" value="Plug_dom_sf"/>
</dbReference>
<dbReference type="GO" id="GO:0009279">
    <property type="term" value="C:cell outer membrane"/>
    <property type="evidence" value="ECO:0007669"/>
    <property type="project" value="UniProtKB-SubCell"/>
</dbReference>